<dbReference type="EMBL" id="BQNB010016039">
    <property type="protein sequence ID" value="GJT47096.1"/>
    <property type="molecule type" value="Genomic_DNA"/>
</dbReference>
<reference evidence="1" key="1">
    <citation type="journal article" date="2022" name="Int. J. Mol. Sci.">
        <title>Draft Genome of Tanacetum Coccineum: Genomic Comparison of Closely Related Tanacetum-Family Plants.</title>
        <authorList>
            <person name="Yamashiro T."/>
            <person name="Shiraishi A."/>
            <person name="Nakayama K."/>
            <person name="Satake H."/>
        </authorList>
    </citation>
    <scope>NUCLEOTIDE SEQUENCE</scope>
</reference>
<sequence>MPLEHSLLDEAIAVKLDEYGVVFRRTKALEVSGKRFSSGSCMNMSSSIWTENRLPNERTEMKLSMYSALKTKSFLQMLDYAGCHDTRRSTLVQSFSWDIDLISWSSIKKQEKYRHLTTVVDTSPYQDVCSNTRALKHIDIRDHFIKEQVEGKKFVELYFVETKIPTGRLFYEGITRRALANSNSHCLELKQMSTENSEGKLQDESVSG</sequence>
<accession>A0ABQ5E8E0</accession>
<gene>
    <name evidence="1" type="ORF">Tco_0955811</name>
</gene>
<proteinExistence type="predicted"/>
<protein>
    <submittedName>
        <fullName evidence="1">Uncharacterized protein</fullName>
    </submittedName>
</protein>
<reference evidence="1" key="2">
    <citation type="submission" date="2022-01" db="EMBL/GenBank/DDBJ databases">
        <authorList>
            <person name="Yamashiro T."/>
            <person name="Shiraishi A."/>
            <person name="Satake H."/>
            <person name="Nakayama K."/>
        </authorList>
    </citation>
    <scope>NUCLEOTIDE SEQUENCE</scope>
</reference>
<keyword evidence="2" id="KW-1185">Reference proteome</keyword>
<comment type="caution">
    <text evidence="1">The sequence shown here is derived from an EMBL/GenBank/DDBJ whole genome shotgun (WGS) entry which is preliminary data.</text>
</comment>
<dbReference type="Proteomes" id="UP001151760">
    <property type="component" value="Unassembled WGS sequence"/>
</dbReference>
<name>A0ABQ5E8E0_9ASTR</name>
<evidence type="ECO:0000313" key="2">
    <source>
        <dbReference type="Proteomes" id="UP001151760"/>
    </source>
</evidence>
<organism evidence="1 2">
    <name type="scientific">Tanacetum coccineum</name>
    <dbReference type="NCBI Taxonomy" id="301880"/>
    <lineage>
        <taxon>Eukaryota</taxon>
        <taxon>Viridiplantae</taxon>
        <taxon>Streptophyta</taxon>
        <taxon>Embryophyta</taxon>
        <taxon>Tracheophyta</taxon>
        <taxon>Spermatophyta</taxon>
        <taxon>Magnoliopsida</taxon>
        <taxon>eudicotyledons</taxon>
        <taxon>Gunneridae</taxon>
        <taxon>Pentapetalae</taxon>
        <taxon>asterids</taxon>
        <taxon>campanulids</taxon>
        <taxon>Asterales</taxon>
        <taxon>Asteraceae</taxon>
        <taxon>Asteroideae</taxon>
        <taxon>Anthemideae</taxon>
        <taxon>Anthemidinae</taxon>
        <taxon>Tanacetum</taxon>
    </lineage>
</organism>
<evidence type="ECO:0000313" key="1">
    <source>
        <dbReference type="EMBL" id="GJT47096.1"/>
    </source>
</evidence>